<gene>
    <name evidence="2" type="ORF">BEMITA_LOCUS8821</name>
</gene>
<dbReference type="SUPFAM" id="SSF53098">
    <property type="entry name" value="Ribonuclease H-like"/>
    <property type="match status" value="1"/>
</dbReference>
<proteinExistence type="predicted"/>
<dbReference type="GO" id="GO:0003676">
    <property type="term" value="F:nucleic acid binding"/>
    <property type="evidence" value="ECO:0007669"/>
    <property type="project" value="InterPro"/>
</dbReference>
<evidence type="ECO:0008006" key="4">
    <source>
        <dbReference type="Google" id="ProtNLM"/>
    </source>
</evidence>
<keyword evidence="3" id="KW-1185">Reference proteome</keyword>
<name>A0A9P0AD09_BEMTA</name>
<feature type="region of interest" description="Disordered" evidence="1">
    <location>
        <begin position="278"/>
        <end position="301"/>
    </location>
</feature>
<protein>
    <recommendedName>
        <fullName evidence="4">DNA-directed DNA polymerase</fullName>
    </recommendedName>
</protein>
<organism evidence="2 3">
    <name type="scientific">Bemisia tabaci</name>
    <name type="common">Sweetpotato whitefly</name>
    <name type="synonym">Aleurodes tabaci</name>
    <dbReference type="NCBI Taxonomy" id="7038"/>
    <lineage>
        <taxon>Eukaryota</taxon>
        <taxon>Metazoa</taxon>
        <taxon>Ecdysozoa</taxon>
        <taxon>Arthropoda</taxon>
        <taxon>Hexapoda</taxon>
        <taxon>Insecta</taxon>
        <taxon>Pterygota</taxon>
        <taxon>Neoptera</taxon>
        <taxon>Paraneoptera</taxon>
        <taxon>Hemiptera</taxon>
        <taxon>Sternorrhyncha</taxon>
        <taxon>Aleyrodoidea</taxon>
        <taxon>Aleyrodidae</taxon>
        <taxon>Aleyrodinae</taxon>
        <taxon>Bemisia</taxon>
    </lineage>
</organism>
<dbReference type="InterPro" id="IPR036397">
    <property type="entry name" value="RNaseH_sf"/>
</dbReference>
<dbReference type="InterPro" id="IPR012337">
    <property type="entry name" value="RNaseH-like_sf"/>
</dbReference>
<dbReference type="Proteomes" id="UP001152759">
    <property type="component" value="Chromosome 5"/>
</dbReference>
<accession>A0A9P0AD09</accession>
<dbReference type="GO" id="GO:0071897">
    <property type="term" value="P:DNA biosynthetic process"/>
    <property type="evidence" value="ECO:0007669"/>
    <property type="project" value="UniProtKB-ARBA"/>
</dbReference>
<dbReference type="PANTHER" id="PTHR31511:SF12">
    <property type="entry name" value="RHO TERMINATION FACTOR N-TERMINAL DOMAIN-CONTAINING PROTEIN"/>
    <property type="match status" value="1"/>
</dbReference>
<reference evidence="2" key="1">
    <citation type="submission" date="2021-12" db="EMBL/GenBank/DDBJ databases">
        <authorList>
            <person name="King R."/>
        </authorList>
    </citation>
    <scope>NUCLEOTIDE SEQUENCE</scope>
</reference>
<sequence>MASTSTENNQAGGYCNTCDVTAGSKHFVSEAHFKKLYKTTTPIQIETAINGRAKNYFVKNFDEKLLDLNVYLKNMIPVLKGKLQEEILRLNSIKANIYVHAEFVLPSLAPLLSENTEPIITSDSKTKMYIFKTVATAFFAETDLDEKLEKFHKKIMQEYEDVKLKGSGWVLKVILGTELRITQYSPLHKAGSYIPLPFTTKHVVNVQNHTDHKCFMYAVLGKHLPETERNKFRPSVYSNLIHKYNFSQLEFPVQLHDIPKFEKLNNVSISVFGLNTSEESETGEREERDAENPSEPPKKRMKRENFKIYPLKVAKSEKQDHIDLLFISDGAGNFHFAWISNFESLVRRQLTSHEEKVFICKKCFSHYRGLERLESHKILCDKISSDSFIPKCPENSYVEFKNFERSIKHNYVVYCDAECILAPLEKEGNPTTFAYQKHVPIAFSLILVTEDPLFNTIKNQPLVHYGKNAHEAFMNKIIELGYSISDNLNDKTSPITMTSEEEEYFRNKQECEHCTVTFTDKNPKVRDHSHQRFDMNDPNVKKTNFRAVLCQKCNFKYYHAKSLKVVVHNGSRYDFKAMIIGLTGNKHEISILPSTEETYISFSIQLKNGYKITFIDSYRFLSFSLSKLASTMPADAFKITSTLCKTEEQLKIVKQKAVFPYDYISDEEKLSITTPPPREAFYNKLTDEHISDSDYERFCHAWRAFDVKDLKAYLLLYLKIDTTILLDCVELFRQFCIDNFQLDPLNYVTLPSFAHDAFLKMTGAKIKLFSDYDMHLFINEGIRGGITQCSLKYAKANNPYIPDSYDPSEPTSYIQYIDANGLYCYIMATACLPYDKYEWMDKEELLWLKDNLMHVSDDGPVGYIVSADVRVPEHLHDTHKWLPFLPEKKIPPVPGSKQTKLLACLDNKKGYIVHYVTLKQALKNGLILEKLGKGIKFLQKPYMKSFMEKCGELRKAAKDDPFKSATIKLIANANFGVTLMNPLKRQKIKLVTQPKQLNKETSKVEFKDRTIFDEDLIAIHLRKTEVSIDKPNIVGFSILEHSKRYMYEFFYDILLKKYGSNIKLIYTDTDAYAVLVFTEDIYKDILDNKEWYDTSNFPTDHINFSRENEKVLGKFKDECPPNMIISEWVCLMSKMYAFLAKSTQDDDKREKSYMKCKGIQTSVVQKTFNFDLYKKVLFENREIDCVTRRIQSKKLQLYSFEVKKRALCSSDDKRFMINSIESLPHGHKDAEKYEPSTSQQNPM</sequence>
<dbReference type="AlphaFoldDB" id="A0A9P0AD09"/>
<dbReference type="GO" id="GO:0042575">
    <property type="term" value="C:DNA polymerase complex"/>
    <property type="evidence" value="ECO:0007669"/>
    <property type="project" value="UniProtKB-ARBA"/>
</dbReference>
<dbReference type="Gene3D" id="3.30.420.10">
    <property type="entry name" value="Ribonuclease H-like superfamily/Ribonuclease H"/>
    <property type="match status" value="1"/>
</dbReference>
<evidence type="ECO:0000313" key="3">
    <source>
        <dbReference type="Proteomes" id="UP001152759"/>
    </source>
</evidence>
<evidence type="ECO:0000313" key="2">
    <source>
        <dbReference type="EMBL" id="CAH0390061.1"/>
    </source>
</evidence>
<evidence type="ECO:0000256" key="1">
    <source>
        <dbReference type="SAM" id="MobiDB-lite"/>
    </source>
</evidence>
<dbReference type="PANTHER" id="PTHR31511">
    <property type="entry name" value="PROTEIN CBG23764"/>
    <property type="match status" value="1"/>
</dbReference>
<dbReference type="SUPFAM" id="SSF56672">
    <property type="entry name" value="DNA/RNA polymerases"/>
    <property type="match status" value="1"/>
</dbReference>
<feature type="compositionally biased region" description="Basic and acidic residues" evidence="1">
    <location>
        <begin position="282"/>
        <end position="291"/>
    </location>
</feature>
<dbReference type="InterPro" id="IPR043502">
    <property type="entry name" value="DNA/RNA_pol_sf"/>
</dbReference>
<dbReference type="EMBL" id="OU963866">
    <property type="protein sequence ID" value="CAH0390061.1"/>
    <property type="molecule type" value="Genomic_DNA"/>
</dbReference>